<evidence type="ECO:0000256" key="1">
    <source>
        <dbReference type="ARBA" id="ARBA00010075"/>
    </source>
</evidence>
<keyword evidence="5" id="KW-1133">Transmembrane helix</keyword>
<dbReference type="InterPro" id="IPR012337">
    <property type="entry name" value="RNaseH-like_sf"/>
</dbReference>
<dbReference type="SUPFAM" id="SSF53098">
    <property type="entry name" value="Ribonuclease H-like"/>
    <property type="match status" value="1"/>
</dbReference>
<dbReference type="Pfam" id="PF01609">
    <property type="entry name" value="DDE_Tnp_1"/>
    <property type="match status" value="1"/>
</dbReference>
<evidence type="ECO:0000259" key="6">
    <source>
        <dbReference type="Pfam" id="PF01609"/>
    </source>
</evidence>
<comment type="caution">
    <text evidence="7">The sequence shown here is derived from an EMBL/GenBank/DDBJ whole genome shotgun (WGS) entry which is preliminary data.</text>
</comment>
<evidence type="ECO:0000313" key="7">
    <source>
        <dbReference type="EMBL" id="MBW7571150.1"/>
    </source>
</evidence>
<comment type="similarity">
    <text evidence="1">Belongs to the transposase 11 family.</text>
</comment>
<reference evidence="7 8" key="1">
    <citation type="submission" date="2021-03" db="EMBL/GenBank/DDBJ databases">
        <title>Succinivibrio sp. nov. isolated from feces of cow.</title>
        <authorList>
            <person name="Choi J.-Y."/>
        </authorList>
    </citation>
    <scope>NUCLEOTIDE SEQUENCE [LARGE SCALE GENOMIC DNA]</scope>
    <source>
        <strain evidence="7 8">AGMB01872</strain>
    </source>
</reference>
<keyword evidence="5" id="KW-0812">Transmembrane</keyword>
<evidence type="ECO:0000313" key="8">
    <source>
        <dbReference type="Proteomes" id="UP000731465"/>
    </source>
</evidence>
<name>A0ABS7DIL8_9GAMM</name>
<protein>
    <submittedName>
        <fullName evidence="7">IS4 family transposase</fullName>
    </submittedName>
</protein>
<dbReference type="InterPro" id="IPR002559">
    <property type="entry name" value="Transposase_11"/>
</dbReference>
<dbReference type="NCBIfam" id="NF033592">
    <property type="entry name" value="transpos_IS4_1"/>
    <property type="match status" value="1"/>
</dbReference>
<dbReference type="EMBL" id="JAGFNY010000075">
    <property type="protein sequence ID" value="MBW7571150.1"/>
    <property type="molecule type" value="Genomic_DNA"/>
</dbReference>
<dbReference type="PANTHER" id="PTHR33258:SF1">
    <property type="entry name" value="TRANSPOSASE INSL FOR INSERTION SEQUENCE ELEMENT IS186A-RELATED"/>
    <property type="match status" value="1"/>
</dbReference>
<feature type="transmembrane region" description="Helical" evidence="5">
    <location>
        <begin position="358"/>
        <end position="376"/>
    </location>
</feature>
<keyword evidence="4" id="KW-0233">DNA recombination</keyword>
<dbReference type="Proteomes" id="UP000731465">
    <property type="component" value="Unassembled WGS sequence"/>
</dbReference>
<evidence type="ECO:0000256" key="4">
    <source>
        <dbReference type="ARBA" id="ARBA00023172"/>
    </source>
</evidence>
<evidence type="ECO:0000256" key="2">
    <source>
        <dbReference type="ARBA" id="ARBA00022578"/>
    </source>
</evidence>
<sequence>MQKLSLIIEPKSTFQATSLTSVLSKDHISDLARTNGAIVRERLFSLSDYLLNAANLMCSSTKKSEFTLCSLHDSYNRLNPEKSMSHKCIHKQLQNEKTLDVMKSLLSEIMTLPSASSFIKKIKKALPENLSKLLKQLKVNDIILIDGTEIDLSYSCANNFYCKGKGRPHLDGTTARPGLKLHIAFSMVKQTFEYFEITEAVGSERACVYPEKFKNTLIIADRGYIDEELEQRIADSGNFFLIRGRNNTTGIINSAYSDSGEELSNLIDKTIKDLPLTTNADLTIKTTKGNNLRVVIRHHNKDEESETRSVLRTNIPKDRLCARQIYLLYRIRWSIELFNKANKQSSCLQSINSANKNIILLFILLSLMVSFIKTYLGHKARINNKIEWLSMLKLHNLNFGFNKLFQSLQNKGLSTVYQIVKELLDDIALYCKRSKPSNRDSVLFKDLPMLLWQIVNTNRPHAKSA</sequence>
<dbReference type="PANTHER" id="PTHR33258">
    <property type="entry name" value="TRANSPOSASE INSL FOR INSERTION SEQUENCE ELEMENT IS186A-RELATED"/>
    <property type="match status" value="1"/>
</dbReference>
<dbReference type="InterPro" id="IPR047952">
    <property type="entry name" value="Transpos_IS4"/>
</dbReference>
<keyword evidence="5" id="KW-0472">Membrane</keyword>
<feature type="domain" description="Transposase IS4-like" evidence="6">
    <location>
        <begin position="141"/>
        <end position="369"/>
    </location>
</feature>
<keyword evidence="2" id="KW-0815">Transposition</keyword>
<keyword evidence="3" id="KW-0238">DNA-binding</keyword>
<gene>
    <name evidence="7" type="ORF">J5V48_09645</name>
</gene>
<dbReference type="RefSeq" id="WP_219938421.1">
    <property type="nucleotide sequence ID" value="NZ_JAGFNY010000075.1"/>
</dbReference>
<organism evidence="7 8">
    <name type="scientific">Succinivibrio faecicola</name>
    <dbReference type="NCBI Taxonomy" id="2820300"/>
    <lineage>
        <taxon>Bacteria</taxon>
        <taxon>Pseudomonadati</taxon>
        <taxon>Pseudomonadota</taxon>
        <taxon>Gammaproteobacteria</taxon>
        <taxon>Aeromonadales</taxon>
        <taxon>Succinivibrionaceae</taxon>
        <taxon>Succinivibrio</taxon>
    </lineage>
</organism>
<evidence type="ECO:0000256" key="5">
    <source>
        <dbReference type="SAM" id="Phobius"/>
    </source>
</evidence>
<evidence type="ECO:0000256" key="3">
    <source>
        <dbReference type="ARBA" id="ARBA00023125"/>
    </source>
</evidence>
<proteinExistence type="inferred from homology"/>
<keyword evidence="8" id="KW-1185">Reference proteome</keyword>
<accession>A0ABS7DIL8</accession>